<evidence type="ECO:0000256" key="4">
    <source>
        <dbReference type="ARBA" id="ARBA00022842"/>
    </source>
</evidence>
<keyword evidence="6" id="KW-0342">GTP-binding</keyword>
<sequence length="273" mass="28213">MLQGSKAGAREAMPVAYRIEGVEGLPEIRPGDDLAQLVADAVELEDGDILVVTSKVVSKAEGRIVQADDREAAITAETVRVVATREYEGGITRIVENRQGIIGAAAGVDASNAPHGTVLLLPVDPDASARALATGIRALTGRHVGVILSDTLGRPWREGQTDIAIGAAGVHVFDDLRGSADASGKPLAVTMPCVADQLAGAAELVKGKSSGVPVAVVRGLGRYVGDLDLPGARSILRPAERDLFRVGADEAYTEGYRDGFDESQAEGVADSAG</sequence>
<evidence type="ECO:0000259" key="8">
    <source>
        <dbReference type="Pfam" id="PF01996"/>
    </source>
</evidence>
<dbReference type="PANTHER" id="PTHR47917:SF1">
    <property type="entry name" value="COENZYME F420:L-GLUTAMATE LIGASE"/>
    <property type="match status" value="1"/>
</dbReference>
<protein>
    <submittedName>
        <fullName evidence="9">Coenzyme F420-0:L-glutamate ligase</fullName>
        <ecNumber evidence="9">6.3.2.31</ecNumber>
    </submittedName>
</protein>
<dbReference type="Proteomes" id="UP000325243">
    <property type="component" value="Unassembled WGS sequence"/>
</dbReference>
<dbReference type="GO" id="GO:0005525">
    <property type="term" value="F:GTP binding"/>
    <property type="evidence" value="ECO:0007669"/>
    <property type="project" value="UniProtKB-KW"/>
</dbReference>
<keyword evidence="5" id="KW-0630">Potassium</keyword>
<keyword evidence="4" id="KW-0460">Magnesium</keyword>
<dbReference type="Gene3D" id="3.30.1330.100">
    <property type="entry name" value="CofE-like"/>
    <property type="match status" value="2"/>
</dbReference>
<evidence type="ECO:0000256" key="1">
    <source>
        <dbReference type="ARBA" id="ARBA00022598"/>
    </source>
</evidence>
<dbReference type="NCBIfam" id="NF009810">
    <property type="entry name" value="PRK13294.1"/>
    <property type="match status" value="1"/>
</dbReference>
<keyword evidence="10" id="KW-1185">Reference proteome</keyword>
<evidence type="ECO:0000256" key="3">
    <source>
        <dbReference type="ARBA" id="ARBA00022741"/>
    </source>
</evidence>
<dbReference type="EC" id="6.3.2.31" evidence="9"/>
<gene>
    <name evidence="9" type="ORF">FYC51_09045</name>
</gene>
<dbReference type="PANTHER" id="PTHR47917">
    <property type="match status" value="1"/>
</dbReference>
<dbReference type="GO" id="GO:0052618">
    <property type="term" value="F:coenzyme F420-0:L-glutamate ligase activity"/>
    <property type="evidence" value="ECO:0007669"/>
    <property type="project" value="UniProtKB-EC"/>
</dbReference>
<evidence type="ECO:0000313" key="9">
    <source>
        <dbReference type="EMBL" id="TYL53774.1"/>
    </source>
</evidence>
<dbReference type="InterPro" id="IPR002847">
    <property type="entry name" value="F420-0_gamma-glut_ligase-dom"/>
</dbReference>
<accession>A0A5S4V437</accession>
<dbReference type="SUPFAM" id="SSF144010">
    <property type="entry name" value="CofE-like"/>
    <property type="match status" value="1"/>
</dbReference>
<comment type="caution">
    <text evidence="9">The sequence shown here is derived from an EMBL/GenBank/DDBJ whole genome shotgun (WGS) entry which is preliminary data.</text>
</comment>
<evidence type="ECO:0000256" key="6">
    <source>
        <dbReference type="ARBA" id="ARBA00023134"/>
    </source>
</evidence>
<evidence type="ECO:0000313" key="10">
    <source>
        <dbReference type="Proteomes" id="UP000325243"/>
    </source>
</evidence>
<feature type="domain" description="Coenzyme F420:L-glutamate ligase-like" evidence="8">
    <location>
        <begin position="25"/>
        <end position="219"/>
    </location>
</feature>
<evidence type="ECO:0000256" key="7">
    <source>
        <dbReference type="ARBA" id="ARBA00023211"/>
    </source>
</evidence>
<dbReference type="AlphaFoldDB" id="A0A5S4V437"/>
<name>A0A5S4V437_9MICO</name>
<proteinExistence type="predicted"/>
<keyword evidence="3" id="KW-0547">Nucleotide-binding</keyword>
<dbReference type="EMBL" id="VSSB01000001">
    <property type="protein sequence ID" value="TYL53774.1"/>
    <property type="molecule type" value="Genomic_DNA"/>
</dbReference>
<dbReference type="NCBIfam" id="TIGR01916">
    <property type="entry name" value="F420_cofE"/>
    <property type="match status" value="1"/>
</dbReference>
<keyword evidence="1 9" id="KW-0436">Ligase</keyword>
<organism evidence="9 10">
    <name type="scientific">Agromyces mariniharenae</name>
    <dbReference type="NCBI Taxonomy" id="2604423"/>
    <lineage>
        <taxon>Bacteria</taxon>
        <taxon>Bacillati</taxon>
        <taxon>Actinomycetota</taxon>
        <taxon>Actinomycetes</taxon>
        <taxon>Micrococcales</taxon>
        <taxon>Microbacteriaceae</taxon>
        <taxon>Agromyces</taxon>
    </lineage>
</organism>
<dbReference type="GO" id="GO:0046872">
    <property type="term" value="F:metal ion binding"/>
    <property type="evidence" value="ECO:0007669"/>
    <property type="project" value="UniProtKB-KW"/>
</dbReference>
<dbReference type="Pfam" id="PF01996">
    <property type="entry name" value="F420_ligase"/>
    <property type="match status" value="1"/>
</dbReference>
<evidence type="ECO:0000256" key="5">
    <source>
        <dbReference type="ARBA" id="ARBA00022958"/>
    </source>
</evidence>
<evidence type="ECO:0000256" key="2">
    <source>
        <dbReference type="ARBA" id="ARBA00022723"/>
    </source>
</evidence>
<reference evidence="9 10" key="1">
    <citation type="submission" date="2019-08" db="EMBL/GenBank/DDBJ databases">
        <authorList>
            <person name="Hu J."/>
        </authorList>
    </citation>
    <scope>NUCLEOTIDE SEQUENCE [LARGE SCALE GENOMIC DNA]</scope>
    <source>
        <strain evidence="9 10">NEAU-184</strain>
    </source>
</reference>
<dbReference type="InterPro" id="IPR008225">
    <property type="entry name" value="F420-0_g-glutamyl_ligase"/>
</dbReference>
<keyword evidence="7" id="KW-0464">Manganese</keyword>
<keyword evidence="2" id="KW-0479">Metal-binding</keyword>